<dbReference type="HOGENOM" id="CLU_041527_0_0_2"/>
<feature type="domain" description="AAA" evidence="1">
    <location>
        <begin position="47"/>
        <end position="176"/>
    </location>
</feature>
<keyword evidence="4" id="KW-1185">Reference proteome</keyword>
<sequence>MVRKRLKLLNTKTVVEDGIKSFIAEWLAAGLPELIEREIALPIDKDYIITVTGGRRSGKTYLLYQTVRKIIEKGLASLNEILYVDFEDYRLKVVSVNDLDKLVKAFVELTGKQPKYIFFDEIQNVKDYGSWFRRRINAGVFLTGSSSELTPLKIAEELRGRSINFEVYPLSFREFLRFEGFTYTPLMDYTPQRGKILSLLREYLYYGGYPAVVLEDRNKIALLKSYFESVIIRDLSIVKPSVAELFASFIISNYSSPLSVNKVYNYLRGLGVKVGKETVLELFSKAREAYFAFLVEEFEKSESKRRANPKKVYIIDTGYPTALGYEFSISRAMENAVYMELMRRGIKEVFYWRGKREVDFVVSKNFEPESLIQVTYATDRVEEREIEGLMEAKPVLKVDDALIITWDYEGEVRGFKALPLWKWLLGFS</sequence>
<dbReference type="AlphaFoldDB" id="H2C4V3"/>
<evidence type="ECO:0000259" key="2">
    <source>
        <dbReference type="Pfam" id="PF13635"/>
    </source>
</evidence>
<evidence type="ECO:0000313" key="3">
    <source>
        <dbReference type="EMBL" id="EHP69895.1"/>
    </source>
</evidence>
<dbReference type="InterPro" id="IPR027417">
    <property type="entry name" value="P-loop_NTPase"/>
</dbReference>
<dbReference type="eggNOG" id="arCOG03167">
    <property type="taxonomic scope" value="Archaea"/>
</dbReference>
<evidence type="ECO:0000313" key="4">
    <source>
        <dbReference type="Proteomes" id="UP000003980"/>
    </source>
</evidence>
<proteinExistence type="predicted"/>
<dbReference type="Pfam" id="PF13635">
    <property type="entry name" value="DUF4143"/>
    <property type="match status" value="1"/>
</dbReference>
<feature type="domain" description="DUF4143" evidence="2">
    <location>
        <begin position="239"/>
        <end position="374"/>
    </location>
</feature>
<dbReference type="PANTHER" id="PTHR33295:SF8">
    <property type="entry name" value="AAA+ ATPASE DOMAIN-CONTAINING PROTEIN"/>
    <property type="match status" value="1"/>
</dbReference>
<reference evidence="3 4" key="1">
    <citation type="submission" date="2012-01" db="EMBL/GenBank/DDBJ databases">
        <title>Improved High-Quality Draft sequence of Metallosphaera yellowstonensis MK1.</title>
        <authorList>
            <consortium name="US DOE Joint Genome Institute"/>
            <person name="Lucas S."/>
            <person name="Han J."/>
            <person name="Cheng J.-F."/>
            <person name="Goodwin L."/>
            <person name="Pitluck S."/>
            <person name="Peters L."/>
            <person name="Teshima H."/>
            <person name="Detter J.C."/>
            <person name="Han C."/>
            <person name="Tapia R."/>
            <person name="Land M."/>
            <person name="Hauser L."/>
            <person name="Kyrpides N."/>
            <person name="Kozubal M."/>
            <person name="Macur R.E."/>
            <person name="Jay Z."/>
            <person name="Inskeep W."/>
            <person name="Woyke T."/>
        </authorList>
    </citation>
    <scope>NUCLEOTIDE SEQUENCE [LARGE SCALE GENOMIC DNA]</scope>
    <source>
        <strain evidence="3 4">MK1</strain>
    </source>
</reference>
<dbReference type="STRING" id="671065.MetMK1DRAFT_00003970"/>
<accession>H2C4V3</accession>
<gene>
    <name evidence="3" type="ORF">MetMK1DRAFT_00003970</name>
</gene>
<dbReference type="InterPro" id="IPR025420">
    <property type="entry name" value="DUF4143"/>
</dbReference>
<dbReference type="SUPFAM" id="SSF52540">
    <property type="entry name" value="P-loop containing nucleoside triphosphate hydrolases"/>
    <property type="match status" value="1"/>
</dbReference>
<organism evidence="3 4">
    <name type="scientific">Metallosphaera yellowstonensis MK1</name>
    <dbReference type="NCBI Taxonomy" id="671065"/>
    <lineage>
        <taxon>Archaea</taxon>
        <taxon>Thermoproteota</taxon>
        <taxon>Thermoprotei</taxon>
        <taxon>Sulfolobales</taxon>
        <taxon>Sulfolobaceae</taxon>
        <taxon>Metallosphaera</taxon>
    </lineage>
</organism>
<dbReference type="PANTHER" id="PTHR33295">
    <property type="entry name" value="ATPASE"/>
    <property type="match status" value="1"/>
</dbReference>
<evidence type="ECO:0000259" key="1">
    <source>
        <dbReference type="Pfam" id="PF13173"/>
    </source>
</evidence>
<dbReference type="Pfam" id="PF13173">
    <property type="entry name" value="AAA_14"/>
    <property type="match status" value="1"/>
</dbReference>
<name>H2C4V3_9CREN</name>
<protein>
    <submittedName>
        <fullName evidence="3">Putative ATPase (AAA+ superfamily)</fullName>
    </submittedName>
</protein>
<dbReference type="Proteomes" id="UP000003980">
    <property type="component" value="Unassembled WGS sequence"/>
</dbReference>
<dbReference type="EMBL" id="JH597761">
    <property type="protein sequence ID" value="EHP69895.1"/>
    <property type="molecule type" value="Genomic_DNA"/>
</dbReference>
<dbReference type="InterPro" id="IPR041682">
    <property type="entry name" value="AAA_14"/>
</dbReference>